<accession>A0A5K0U7V0</accession>
<keyword evidence="2" id="KW-1185">Reference proteome</keyword>
<sequence length="60" mass="7085">MVTIFERISLIWFVVMVLAILKKPSRETLDESIKHFLSLEWVTSPQGDRIFTSPFQEAFR</sequence>
<reference evidence="1 2" key="1">
    <citation type="submission" date="2018-10" db="EMBL/GenBank/DDBJ databases">
        <authorList>
            <consortium name="IHU Genomes"/>
        </authorList>
    </citation>
    <scope>NUCLEOTIDE SEQUENCE [LARGE SCALE GENOMIC DNA]</scope>
    <source>
        <strain evidence="1 2">A1</strain>
    </source>
</reference>
<evidence type="ECO:0000313" key="1">
    <source>
        <dbReference type="EMBL" id="VBB18129.1"/>
    </source>
</evidence>
<organism evidence="1 2">
    <name type="scientific">Yasminevirus sp. GU-2018</name>
    <dbReference type="NCBI Taxonomy" id="2420051"/>
    <lineage>
        <taxon>Viruses</taxon>
        <taxon>Varidnaviria</taxon>
        <taxon>Bamfordvirae</taxon>
        <taxon>Nucleocytoviricota</taxon>
        <taxon>Megaviricetes</taxon>
        <taxon>Imitervirales</taxon>
        <taxon>Mimiviridae</taxon>
        <taxon>Klosneuvirinae</taxon>
        <taxon>Yasminevirus</taxon>
        <taxon>Yasminevirus saudimassiliense</taxon>
    </lineage>
</organism>
<evidence type="ECO:0000313" key="2">
    <source>
        <dbReference type="Proteomes" id="UP000594342"/>
    </source>
</evidence>
<dbReference type="EMBL" id="UPSH01000001">
    <property type="protein sequence ID" value="VBB18129.1"/>
    <property type="molecule type" value="Genomic_DNA"/>
</dbReference>
<name>A0A5K0U7V0_9VIRU</name>
<gene>
    <name evidence="1" type="ORF">YASMINEVIRUS_592</name>
</gene>
<dbReference type="Proteomes" id="UP000594342">
    <property type="component" value="Unassembled WGS sequence"/>
</dbReference>
<proteinExistence type="predicted"/>
<comment type="caution">
    <text evidence="1">The sequence shown here is derived from an EMBL/GenBank/DDBJ whole genome shotgun (WGS) entry which is preliminary data.</text>
</comment>
<protein>
    <submittedName>
        <fullName evidence="1">Uncharacterized protein</fullName>
    </submittedName>
</protein>